<name>A0A645FZ96_9ZZZZ</name>
<proteinExistence type="predicted"/>
<evidence type="ECO:0000313" key="1">
    <source>
        <dbReference type="EMBL" id="MPN17194.1"/>
    </source>
</evidence>
<dbReference type="EMBL" id="VSSQ01064263">
    <property type="protein sequence ID" value="MPN17194.1"/>
    <property type="molecule type" value="Genomic_DNA"/>
</dbReference>
<organism evidence="1">
    <name type="scientific">bioreactor metagenome</name>
    <dbReference type="NCBI Taxonomy" id="1076179"/>
    <lineage>
        <taxon>unclassified sequences</taxon>
        <taxon>metagenomes</taxon>
        <taxon>ecological metagenomes</taxon>
    </lineage>
</organism>
<reference evidence="1" key="1">
    <citation type="submission" date="2019-08" db="EMBL/GenBank/DDBJ databases">
        <authorList>
            <person name="Kucharzyk K."/>
            <person name="Murdoch R.W."/>
            <person name="Higgins S."/>
            <person name="Loffler F."/>
        </authorList>
    </citation>
    <scope>NUCLEOTIDE SEQUENCE</scope>
</reference>
<accession>A0A645FZ96</accession>
<protein>
    <submittedName>
        <fullName evidence="1">Uncharacterized protein</fullName>
    </submittedName>
</protein>
<dbReference type="AlphaFoldDB" id="A0A645FZ96"/>
<gene>
    <name evidence="1" type="ORF">SDC9_164544</name>
</gene>
<comment type="caution">
    <text evidence="1">The sequence shown here is derived from an EMBL/GenBank/DDBJ whole genome shotgun (WGS) entry which is preliminary data.</text>
</comment>
<sequence length="189" mass="20985">MIPLDLGYTYTSAAAERTEYGYFVTFYETKEPVPINDATLNNQDIARPIATFEAIVYVDKLAAAKAIDHHNASEGFSPDAPTTDLGYGIVGYQNSGMGKTLLAWNEGNWLLEVLYPIGNQMGIDLAKNIVDELESIFLPPPNDTGRIRVVMTSPSQTETMIMWQKNEVVYRIDSTNNPIEILNMTASIK</sequence>